<feature type="domain" description="Reverse transcriptase" evidence="1">
    <location>
        <begin position="17"/>
        <end position="96"/>
    </location>
</feature>
<reference evidence="2" key="3">
    <citation type="submission" date="2025-09" db="UniProtKB">
        <authorList>
            <consortium name="Ensembl"/>
        </authorList>
    </citation>
    <scope>IDENTIFICATION</scope>
    <source>
        <strain evidence="2">Guanapo</strain>
    </source>
</reference>
<organism evidence="2 3">
    <name type="scientific">Poecilia reticulata</name>
    <name type="common">Guppy</name>
    <name type="synonym">Acanthophacelus reticulatus</name>
    <dbReference type="NCBI Taxonomy" id="8081"/>
    <lineage>
        <taxon>Eukaryota</taxon>
        <taxon>Metazoa</taxon>
        <taxon>Chordata</taxon>
        <taxon>Craniata</taxon>
        <taxon>Vertebrata</taxon>
        <taxon>Euteleostomi</taxon>
        <taxon>Actinopterygii</taxon>
        <taxon>Neopterygii</taxon>
        <taxon>Teleostei</taxon>
        <taxon>Neoteleostei</taxon>
        <taxon>Acanthomorphata</taxon>
        <taxon>Ovalentaria</taxon>
        <taxon>Atherinomorphae</taxon>
        <taxon>Cyprinodontiformes</taxon>
        <taxon>Poeciliidae</taxon>
        <taxon>Poeciliinae</taxon>
        <taxon>Poecilia</taxon>
    </lineage>
</organism>
<dbReference type="InterPro" id="IPR000477">
    <property type="entry name" value="RT_dom"/>
</dbReference>
<dbReference type="GeneTree" id="ENSGT01150000286925"/>
<evidence type="ECO:0000313" key="2">
    <source>
        <dbReference type="Ensembl" id="ENSPREP00000018769.1"/>
    </source>
</evidence>
<dbReference type="STRING" id="8081.ENSPREP00000018769"/>
<dbReference type="OMA" id="FCTRITI"/>
<evidence type="ECO:0000313" key="3">
    <source>
        <dbReference type="Proteomes" id="UP000242638"/>
    </source>
</evidence>
<proteinExistence type="predicted"/>
<dbReference type="Bgee" id="ENSPREG00000012704">
    <property type="expression patterns" value="Expressed in caudal fin"/>
</dbReference>
<evidence type="ECO:0000259" key="1">
    <source>
        <dbReference type="Pfam" id="PF00078"/>
    </source>
</evidence>
<reference evidence="2" key="2">
    <citation type="submission" date="2025-08" db="UniProtKB">
        <authorList>
            <consortium name="Ensembl"/>
        </authorList>
    </citation>
    <scope>IDENTIFICATION</scope>
    <source>
        <strain evidence="2">Guanapo</strain>
    </source>
</reference>
<dbReference type="PANTHER" id="PTHR31635:SF196">
    <property type="entry name" value="REVERSE TRANSCRIPTASE DOMAIN-CONTAINING PROTEIN-RELATED"/>
    <property type="match status" value="1"/>
</dbReference>
<sequence length="218" mass="24567">QGIKPSTKYSLILINSSFLPLSHGTQQGCPLSPLLFDIAIEPLAIMIRNSANLTGVQRGGHVNKLSFYSDDLLFLSKPSTTIPIALNLIEKFGKNSFDYLGVCVTFDYNCLFNKNFTKALNKAKLDMEKWSELPLSLVGRINSVKMTIMHRFLYLFQTIPVFIPKKFFKELNIYLILCNHIASSLQMILRSELSKLMGLRFSHLFGGLPGFGSRIIRA</sequence>
<dbReference type="AlphaFoldDB" id="A0A3P9PAD4"/>
<name>A0A3P9PAD4_POERE</name>
<dbReference type="Proteomes" id="UP000242638">
    <property type="component" value="Unassembled WGS sequence"/>
</dbReference>
<dbReference type="Pfam" id="PF00078">
    <property type="entry name" value="RVT_1"/>
    <property type="match status" value="1"/>
</dbReference>
<reference evidence="3" key="1">
    <citation type="submission" date="2013-11" db="EMBL/GenBank/DDBJ databases">
        <title>The genomic landscape of the Guanapo guppy.</title>
        <authorList>
            <person name="Kuenstner A."/>
            <person name="Dreyer C."/>
        </authorList>
    </citation>
    <scope>NUCLEOTIDE SEQUENCE</scope>
    <source>
        <strain evidence="3">Guanapo</strain>
    </source>
</reference>
<accession>A0A3P9PAD4</accession>
<protein>
    <recommendedName>
        <fullName evidence="1">Reverse transcriptase domain-containing protein</fullName>
    </recommendedName>
</protein>
<dbReference type="PANTHER" id="PTHR31635">
    <property type="entry name" value="REVERSE TRANSCRIPTASE DOMAIN-CONTAINING PROTEIN-RELATED"/>
    <property type="match status" value="1"/>
</dbReference>
<dbReference type="Ensembl" id="ENSPRET00000018972.1">
    <property type="protein sequence ID" value="ENSPREP00000018769.1"/>
    <property type="gene ID" value="ENSPREG00000012704.1"/>
</dbReference>
<keyword evidence="3" id="KW-1185">Reference proteome</keyword>